<keyword evidence="3 6" id="KW-0732">Signal</keyword>
<comment type="similarity">
    <text evidence="2">Belongs to the SusD family.</text>
</comment>
<keyword evidence="5" id="KW-0998">Cell outer membrane</keyword>
<dbReference type="RefSeq" id="WP_237852318.1">
    <property type="nucleotide sequence ID" value="NZ_JAKLWS010000002.1"/>
</dbReference>
<reference evidence="9" key="1">
    <citation type="submission" date="2022-01" db="EMBL/GenBank/DDBJ databases">
        <authorList>
            <person name="Wang Y."/>
        </authorList>
    </citation>
    <scope>NUCLEOTIDE SEQUENCE</scope>
    <source>
        <strain evidence="9">WB101</strain>
    </source>
</reference>
<name>A0ABS9K9D7_9BACT</name>
<accession>A0ABS9K9D7</accession>
<dbReference type="Pfam" id="PF07980">
    <property type="entry name" value="SusD_RagB"/>
    <property type="match status" value="1"/>
</dbReference>
<evidence type="ECO:0000256" key="6">
    <source>
        <dbReference type="SAM" id="SignalP"/>
    </source>
</evidence>
<comment type="caution">
    <text evidence="9">The sequence shown here is derived from an EMBL/GenBank/DDBJ whole genome shotgun (WGS) entry which is preliminary data.</text>
</comment>
<evidence type="ECO:0000313" key="10">
    <source>
        <dbReference type="Proteomes" id="UP001165366"/>
    </source>
</evidence>
<evidence type="ECO:0000313" key="9">
    <source>
        <dbReference type="EMBL" id="MCG2587474.1"/>
    </source>
</evidence>
<dbReference type="Proteomes" id="UP001165366">
    <property type="component" value="Unassembled WGS sequence"/>
</dbReference>
<keyword evidence="4" id="KW-0472">Membrane</keyword>
<dbReference type="CDD" id="cd08977">
    <property type="entry name" value="SusD"/>
    <property type="match status" value="1"/>
</dbReference>
<dbReference type="InterPro" id="IPR012944">
    <property type="entry name" value="SusD_RagB_dom"/>
</dbReference>
<comment type="subcellular location">
    <subcellularLocation>
        <location evidence="1">Cell outer membrane</location>
    </subcellularLocation>
</comment>
<feature type="domain" description="RagB/SusD" evidence="7">
    <location>
        <begin position="359"/>
        <end position="521"/>
    </location>
</feature>
<dbReference type="InterPro" id="IPR033985">
    <property type="entry name" value="SusD-like_N"/>
</dbReference>
<evidence type="ECO:0000256" key="4">
    <source>
        <dbReference type="ARBA" id="ARBA00023136"/>
    </source>
</evidence>
<evidence type="ECO:0000259" key="7">
    <source>
        <dbReference type="Pfam" id="PF07980"/>
    </source>
</evidence>
<organism evidence="9 10">
    <name type="scientific">Rhodohalobacter sulfatireducens</name>
    <dbReference type="NCBI Taxonomy" id="2911366"/>
    <lineage>
        <taxon>Bacteria</taxon>
        <taxon>Pseudomonadati</taxon>
        <taxon>Balneolota</taxon>
        <taxon>Balneolia</taxon>
        <taxon>Balneolales</taxon>
        <taxon>Balneolaceae</taxon>
        <taxon>Rhodohalobacter</taxon>
    </lineage>
</organism>
<dbReference type="Pfam" id="PF14322">
    <property type="entry name" value="SusD-like_3"/>
    <property type="match status" value="1"/>
</dbReference>
<protein>
    <submittedName>
        <fullName evidence="9">RagB/SusD family nutrient uptake outer membrane protein</fullName>
    </submittedName>
</protein>
<dbReference type="EMBL" id="JAKLWS010000002">
    <property type="protein sequence ID" value="MCG2587474.1"/>
    <property type="molecule type" value="Genomic_DNA"/>
</dbReference>
<evidence type="ECO:0000256" key="5">
    <source>
        <dbReference type="ARBA" id="ARBA00023237"/>
    </source>
</evidence>
<evidence type="ECO:0000256" key="3">
    <source>
        <dbReference type="ARBA" id="ARBA00022729"/>
    </source>
</evidence>
<proteinExistence type="inferred from homology"/>
<sequence length="522" mass="59044">MRQLKIVLTTAVLSLILFFSSCDIARSPYDGIPVDQALSSVQGIEDVTRGNYAYLKDETRSTYGLVMMLYQPGDYRSDDLMISGTTSNRMMLTYNYLHNPNMPNTSNMWRRGYRLIYNANTVIEAITPGESPDLDQLRGENQFLRSLMTLHLVTAFGRPYSHGRDNLGVPIMREPDLEAQPARATVGEVYDFLVQDLTEAANLMGSEKSSAFGTKEAALALLSRVYLYMEENQNAISAADQVISSGRYELVDGETLPNYFTFSPVADARSESIFAIRHVMPADDHGRSHGVGSMIYRSPSGSGWGENYASKTYRDLINKWPSDVRRQFVEPQYQIVNGDTLRRDDGLYQYVERNGFPRFYVTKFCCQEGTEMGNSPELIRYSEVYLNKAEALAKLGQDQAALDIVNMLRERAQIPQAGMYSLSNLGDHDTVLDVVLEERRLELFMEGHRAHDLFRNKRDLFRDYPGTHLAPGNPGVDLSRGPVDPYTGIQGIQHIPWDHNRIIFQIPEEEIALNPNLQQNPI</sequence>
<gene>
    <name evidence="9" type="ORF">L6773_02770</name>
</gene>
<dbReference type="Gene3D" id="1.25.40.390">
    <property type="match status" value="1"/>
</dbReference>
<dbReference type="PROSITE" id="PS51257">
    <property type="entry name" value="PROKAR_LIPOPROTEIN"/>
    <property type="match status" value="1"/>
</dbReference>
<feature type="chain" id="PRO_5046819779" evidence="6">
    <location>
        <begin position="26"/>
        <end position="522"/>
    </location>
</feature>
<dbReference type="InterPro" id="IPR011990">
    <property type="entry name" value="TPR-like_helical_dom_sf"/>
</dbReference>
<feature type="signal peptide" evidence="6">
    <location>
        <begin position="1"/>
        <end position="25"/>
    </location>
</feature>
<evidence type="ECO:0000256" key="1">
    <source>
        <dbReference type="ARBA" id="ARBA00004442"/>
    </source>
</evidence>
<feature type="domain" description="SusD-like N-terminal" evidence="8">
    <location>
        <begin position="87"/>
        <end position="227"/>
    </location>
</feature>
<reference evidence="9" key="2">
    <citation type="submission" date="2024-05" db="EMBL/GenBank/DDBJ databases">
        <title>Rhodohalobacter halophilus gen. nov., sp. nov., a moderately halophilic member of the family Balneolaceae.</title>
        <authorList>
            <person name="Xia J."/>
        </authorList>
    </citation>
    <scope>NUCLEOTIDE SEQUENCE</scope>
    <source>
        <strain evidence="9">WB101</strain>
    </source>
</reference>
<keyword evidence="10" id="KW-1185">Reference proteome</keyword>
<dbReference type="SUPFAM" id="SSF48452">
    <property type="entry name" value="TPR-like"/>
    <property type="match status" value="1"/>
</dbReference>
<evidence type="ECO:0000256" key="2">
    <source>
        <dbReference type="ARBA" id="ARBA00006275"/>
    </source>
</evidence>
<evidence type="ECO:0000259" key="8">
    <source>
        <dbReference type="Pfam" id="PF14322"/>
    </source>
</evidence>